<protein>
    <recommendedName>
        <fullName evidence="2">DUF4189 domain-containing protein</fullName>
    </recommendedName>
</protein>
<dbReference type="Pfam" id="PF13827">
    <property type="entry name" value="DUF4189"/>
    <property type="match status" value="1"/>
</dbReference>
<dbReference type="InterPro" id="IPR025240">
    <property type="entry name" value="DUF4189"/>
</dbReference>
<evidence type="ECO:0000259" key="2">
    <source>
        <dbReference type="Pfam" id="PF13827"/>
    </source>
</evidence>
<keyword evidence="1" id="KW-0732">Signal</keyword>
<evidence type="ECO:0000313" key="3">
    <source>
        <dbReference type="EMBL" id="KQH79000.1"/>
    </source>
</evidence>
<feature type="signal peptide" evidence="1">
    <location>
        <begin position="1"/>
        <end position="37"/>
    </location>
</feature>
<name>A0A0Q2UEB8_MYCGO</name>
<dbReference type="AlphaFoldDB" id="A0A0Q2UEB8"/>
<feature type="domain" description="DUF4189" evidence="2">
    <location>
        <begin position="41"/>
        <end position="119"/>
    </location>
</feature>
<reference evidence="3 4" key="1">
    <citation type="submission" date="2015-10" db="EMBL/GenBank/DDBJ databases">
        <title>Mycobacterium gordonae draft genome assembly.</title>
        <authorList>
            <person name="Ustinova V."/>
            <person name="Smirnova T."/>
            <person name="Blagodatskikh K."/>
            <person name="Varlamov D."/>
            <person name="Larionova E."/>
            <person name="Chernousova L."/>
        </authorList>
    </citation>
    <scope>NUCLEOTIDE SEQUENCE [LARGE SCALE GENOMIC DNA]</scope>
    <source>
        <strain evidence="3 4">CTRI 14-8773</strain>
    </source>
</reference>
<dbReference type="STRING" id="1778.A9W97_25665"/>
<dbReference type="RefSeq" id="WP_055578114.1">
    <property type="nucleotide sequence ID" value="NZ_LKTM01000133.1"/>
</dbReference>
<feature type="chain" id="PRO_5038880235" description="DUF4189 domain-containing protein" evidence="1">
    <location>
        <begin position="38"/>
        <end position="129"/>
    </location>
</feature>
<dbReference type="Proteomes" id="UP000051677">
    <property type="component" value="Unassembled WGS sequence"/>
</dbReference>
<sequence>MGLTAFRARFARGAAVALAGVAAVTATLVALAPAGHADGQYGAIAYSASGQLFGRTKDAPSRAAAESAAIGACGKSDCKVLVSFSECGAVAENNAGDHAGGYGSTLLAAEQDAMRRLGTAGWIGTWLCN</sequence>
<gene>
    <name evidence="3" type="ORF">AO501_32750</name>
</gene>
<dbReference type="EMBL" id="LKTM01000133">
    <property type="protein sequence ID" value="KQH79000.1"/>
    <property type="molecule type" value="Genomic_DNA"/>
</dbReference>
<proteinExistence type="predicted"/>
<dbReference type="OrthoDB" id="4736829at2"/>
<evidence type="ECO:0000313" key="4">
    <source>
        <dbReference type="Proteomes" id="UP000051677"/>
    </source>
</evidence>
<organism evidence="3 4">
    <name type="scientific">Mycobacterium gordonae</name>
    <dbReference type="NCBI Taxonomy" id="1778"/>
    <lineage>
        <taxon>Bacteria</taxon>
        <taxon>Bacillati</taxon>
        <taxon>Actinomycetota</taxon>
        <taxon>Actinomycetes</taxon>
        <taxon>Mycobacteriales</taxon>
        <taxon>Mycobacteriaceae</taxon>
        <taxon>Mycobacterium</taxon>
    </lineage>
</organism>
<accession>A0A0Q2UEB8</accession>
<evidence type="ECO:0000256" key="1">
    <source>
        <dbReference type="SAM" id="SignalP"/>
    </source>
</evidence>
<comment type="caution">
    <text evidence="3">The sequence shown here is derived from an EMBL/GenBank/DDBJ whole genome shotgun (WGS) entry which is preliminary data.</text>
</comment>